<dbReference type="Proteomes" id="UP000053370">
    <property type="component" value="Unassembled WGS sequence"/>
</dbReference>
<dbReference type="InterPro" id="IPR036215">
    <property type="entry name" value="TM0957-like_sf"/>
</dbReference>
<dbReference type="OrthoDB" id="156515at2"/>
<evidence type="ECO:0000313" key="2">
    <source>
        <dbReference type="Proteomes" id="UP000053370"/>
    </source>
</evidence>
<sequence length="220" mass="24546">MKKKIKWIVWLVLIAAFLVWGSKQFTVVNTQEQTAVLESEKFDRVAYVDAIWESKLLPAVREDSKELPIVLDAIAKDLESSAEFAKISVSGAYNYRVRGVGTVEAVDLSKKDGKATIRLDGYNGNIQVFLNIGPKISGESIRDGAGFIEFGNFKDQTEYGQVSKEINKRVGTEIFEKFDWANMIGKKISFGGMFTILTTNQTKINLDTVTISPVYVEEGD</sequence>
<protein>
    <submittedName>
        <fullName evidence="1">Predicted periplasmic lipoprotein</fullName>
    </submittedName>
</protein>
<dbReference type="InterPro" id="IPR014582">
    <property type="entry name" value="UCP033535_lipo"/>
</dbReference>
<dbReference type="SUPFAM" id="SSF141318">
    <property type="entry name" value="TM0957-like"/>
    <property type="match status" value="1"/>
</dbReference>
<keyword evidence="2" id="KW-1185">Reference proteome</keyword>
<accession>A0A0K8PAM4</accession>
<dbReference type="STRING" id="1678840.ATC1_12238"/>
<name>A0A0K8PAM4_9CHLR</name>
<gene>
    <name evidence="1" type="ORF">ATC1_12238</name>
</gene>
<reference evidence="1" key="1">
    <citation type="journal article" date="2015" name="Genome Announc.">
        <title>Draft Genome Sequence of Anaerolineae Strain TC1, a Novel Isolate from a Methanogenic Wastewater Treatment System.</title>
        <authorList>
            <person name="Matsuura N."/>
            <person name="Tourlousse D.M."/>
            <person name="Sun L."/>
            <person name="Toyonaga M."/>
            <person name="Kuroda K."/>
            <person name="Ohashi A."/>
            <person name="Cruz R."/>
            <person name="Yamaguchi T."/>
            <person name="Sekiguchi Y."/>
        </authorList>
    </citation>
    <scope>NUCLEOTIDE SEQUENCE [LARGE SCALE GENOMIC DNA]</scope>
    <source>
        <strain evidence="1">TC1</strain>
    </source>
</reference>
<dbReference type="Gene3D" id="1.10.10.1260">
    <property type="entry name" value="Envelope glycoprotein gp160, DUF2291, helical domain"/>
    <property type="match status" value="1"/>
</dbReference>
<organism evidence="1">
    <name type="scientific">Flexilinea flocculi</name>
    <dbReference type="NCBI Taxonomy" id="1678840"/>
    <lineage>
        <taxon>Bacteria</taxon>
        <taxon>Bacillati</taxon>
        <taxon>Chloroflexota</taxon>
        <taxon>Anaerolineae</taxon>
        <taxon>Anaerolineales</taxon>
        <taxon>Anaerolineaceae</taxon>
        <taxon>Flexilinea</taxon>
    </lineage>
</organism>
<dbReference type="Gene3D" id="2.40.50.420">
    <property type="entry name" value="Envelope glycoprotein gp160, DUF2291, alpha/beta domain"/>
    <property type="match status" value="1"/>
</dbReference>
<keyword evidence="1" id="KW-0449">Lipoprotein</keyword>
<dbReference type="RefSeq" id="WP_062278369.1">
    <property type="nucleotide sequence ID" value="NZ_DF968180.1"/>
</dbReference>
<dbReference type="AlphaFoldDB" id="A0A0K8PAM4"/>
<proteinExistence type="predicted"/>
<dbReference type="Pfam" id="PF10054">
    <property type="entry name" value="DUF2291"/>
    <property type="match status" value="1"/>
</dbReference>
<dbReference type="EMBL" id="DF968180">
    <property type="protein sequence ID" value="GAP39703.1"/>
    <property type="molecule type" value="Genomic_DNA"/>
</dbReference>
<evidence type="ECO:0000313" key="1">
    <source>
        <dbReference type="EMBL" id="GAP39703.1"/>
    </source>
</evidence>